<dbReference type="Proteomes" id="UP000231567">
    <property type="component" value="Unassembled WGS sequence"/>
</dbReference>
<dbReference type="PANTHER" id="PTHR30627:SF1">
    <property type="entry name" value="PEPTIDOGLYCAN D,D-TRANSPEPTIDASE FTSI"/>
    <property type="match status" value="1"/>
</dbReference>
<dbReference type="AlphaFoldDB" id="A0A2G9YQ92"/>
<dbReference type="Gene3D" id="3.90.1310.10">
    <property type="entry name" value="Penicillin-binding protein 2a (Domain 2)"/>
    <property type="match status" value="1"/>
</dbReference>
<sequence length="582" mass="63889">MYKETDSFHRRLIFITAIFLLLAMVCFARLFQKQVLEHKSYLAMAKNQYFTQKDIPAKRGKIFAKEGVTTVSELGAKNKGLFPLATDIQEYQILAVPKNIKNREDTALKLSAILGMSKDEIFAQINNNKPYIPPLAKHLNKDKADQVAALNITGVLTATEQDRYYPEGSLAAHILGFVNFEGQGNYGLEGFYNDELKGFIGNLLAEKDTKGRFISIEGETAAQNGTDLVLTIDHNIQYMVEEKLKEGIKQYGAEGGTIIVQNPKTGAILAMASQPSFDPNQFNQVPQEQQNVFSNPAIASSWEPGSVFKPIVMAAALDTGTVEPDTQGVFSNMTTVQGYEIHTAQDKAFGRETMTQVLENSDNVAMVWVSEKLGKDNLYKYVRDFGFGDASGIDLQGEAKGEVSDLKQWRDINRATISFGQGIAVTPVQLISAISTIANGGKLMKPYIVDKMVRYDGKEIITEPKQVRQVIKEETAQKLTAMLVSVVAKGHGKKAGVEGYKIAGKTGTAQIPNSSGGYEEKAHIGSFAGFFPADNPQISILVKFIKPKNVEWAESSAAPVFGQLADWLISYYQIPPTPPASL</sequence>
<evidence type="ECO:0000256" key="2">
    <source>
        <dbReference type="ARBA" id="ARBA00023136"/>
    </source>
</evidence>
<comment type="caution">
    <text evidence="6">The sequence shown here is derived from an EMBL/GenBank/DDBJ whole genome shotgun (WGS) entry which is preliminary data.</text>
</comment>
<dbReference type="Gene3D" id="3.30.450.330">
    <property type="match status" value="1"/>
</dbReference>
<feature type="transmembrane region" description="Helical" evidence="3">
    <location>
        <begin position="12"/>
        <end position="31"/>
    </location>
</feature>
<keyword evidence="3" id="KW-0812">Transmembrane</keyword>
<dbReference type="InterPro" id="IPR001460">
    <property type="entry name" value="PCN-bd_Tpept"/>
</dbReference>
<dbReference type="InterPro" id="IPR005311">
    <property type="entry name" value="PBP_dimer"/>
</dbReference>
<reference evidence="6 7" key="1">
    <citation type="submission" date="2017-09" db="EMBL/GenBank/DDBJ databases">
        <title>Depth-based differentiation of microbial function through sediment-hosted aquifers and enrichment of novel symbionts in the deep terrestrial subsurface.</title>
        <authorList>
            <person name="Probst A.J."/>
            <person name="Ladd B."/>
            <person name="Jarett J.K."/>
            <person name="Geller-Mcgrath D.E."/>
            <person name="Sieber C.M."/>
            <person name="Emerson J.B."/>
            <person name="Anantharaman K."/>
            <person name="Thomas B.C."/>
            <person name="Malmstrom R."/>
            <person name="Stieglmeier M."/>
            <person name="Klingl A."/>
            <person name="Woyke T."/>
            <person name="Ryan C.M."/>
            <person name="Banfield J.F."/>
        </authorList>
    </citation>
    <scope>NUCLEOTIDE SEQUENCE [LARGE SCALE GENOMIC DNA]</scope>
    <source>
        <strain evidence="6">CG23_combo_of_CG06-09_8_20_14_all_40_13</strain>
    </source>
</reference>
<evidence type="ECO:0000259" key="4">
    <source>
        <dbReference type="Pfam" id="PF00905"/>
    </source>
</evidence>
<organism evidence="6 7">
    <name type="scientific">Candidatus Nealsonbacteria bacterium CG23_combo_of_CG06-09_8_20_14_all_40_13</name>
    <dbReference type="NCBI Taxonomy" id="1974724"/>
    <lineage>
        <taxon>Bacteria</taxon>
        <taxon>Candidatus Nealsoniibacteriota</taxon>
    </lineage>
</organism>
<dbReference type="Gene3D" id="3.40.710.10">
    <property type="entry name" value="DD-peptidase/beta-lactamase superfamily"/>
    <property type="match status" value="1"/>
</dbReference>
<proteinExistence type="predicted"/>
<evidence type="ECO:0000256" key="1">
    <source>
        <dbReference type="ARBA" id="ARBA00004370"/>
    </source>
</evidence>
<evidence type="ECO:0008006" key="8">
    <source>
        <dbReference type="Google" id="ProtNLM"/>
    </source>
</evidence>
<accession>A0A2G9YQ92</accession>
<dbReference type="InterPro" id="IPR036138">
    <property type="entry name" value="PBP_dimer_sf"/>
</dbReference>
<comment type="subcellular location">
    <subcellularLocation>
        <location evidence="1">Membrane</location>
    </subcellularLocation>
</comment>
<dbReference type="SUPFAM" id="SSF56519">
    <property type="entry name" value="Penicillin binding protein dimerisation domain"/>
    <property type="match status" value="1"/>
</dbReference>
<evidence type="ECO:0000313" key="7">
    <source>
        <dbReference type="Proteomes" id="UP000231567"/>
    </source>
</evidence>
<evidence type="ECO:0000313" key="6">
    <source>
        <dbReference type="EMBL" id="PIP21429.1"/>
    </source>
</evidence>
<evidence type="ECO:0000259" key="5">
    <source>
        <dbReference type="Pfam" id="PF03717"/>
    </source>
</evidence>
<dbReference type="GO" id="GO:0071555">
    <property type="term" value="P:cell wall organization"/>
    <property type="evidence" value="ECO:0007669"/>
    <property type="project" value="TreeGrafter"/>
</dbReference>
<evidence type="ECO:0000256" key="3">
    <source>
        <dbReference type="SAM" id="Phobius"/>
    </source>
</evidence>
<dbReference type="InterPro" id="IPR050515">
    <property type="entry name" value="Beta-lactam/transpept"/>
</dbReference>
<dbReference type="GO" id="GO:0005886">
    <property type="term" value="C:plasma membrane"/>
    <property type="evidence" value="ECO:0007669"/>
    <property type="project" value="TreeGrafter"/>
</dbReference>
<dbReference type="GO" id="GO:0008658">
    <property type="term" value="F:penicillin binding"/>
    <property type="evidence" value="ECO:0007669"/>
    <property type="project" value="InterPro"/>
</dbReference>
<dbReference type="Pfam" id="PF03717">
    <property type="entry name" value="PBP_dimer"/>
    <property type="match status" value="1"/>
</dbReference>
<dbReference type="PANTHER" id="PTHR30627">
    <property type="entry name" value="PEPTIDOGLYCAN D,D-TRANSPEPTIDASE"/>
    <property type="match status" value="1"/>
</dbReference>
<feature type="domain" description="Penicillin-binding protein transpeptidase" evidence="4">
    <location>
        <begin position="256"/>
        <end position="564"/>
    </location>
</feature>
<feature type="domain" description="Penicillin-binding protein dimerisation" evidence="5">
    <location>
        <begin position="55"/>
        <end position="215"/>
    </location>
</feature>
<dbReference type="InterPro" id="IPR012338">
    <property type="entry name" value="Beta-lactam/transpept-like"/>
</dbReference>
<name>A0A2G9YQ92_9BACT</name>
<dbReference type="Pfam" id="PF00905">
    <property type="entry name" value="Transpeptidase"/>
    <property type="match status" value="1"/>
</dbReference>
<protein>
    <recommendedName>
        <fullName evidence="8">Penicillin-binding protein</fullName>
    </recommendedName>
</protein>
<dbReference type="SUPFAM" id="SSF56601">
    <property type="entry name" value="beta-lactamase/transpeptidase-like"/>
    <property type="match status" value="1"/>
</dbReference>
<gene>
    <name evidence="6" type="ORF">COX39_03005</name>
</gene>
<keyword evidence="3" id="KW-1133">Transmembrane helix</keyword>
<dbReference type="EMBL" id="PCRM01000040">
    <property type="protein sequence ID" value="PIP21429.1"/>
    <property type="molecule type" value="Genomic_DNA"/>
</dbReference>
<keyword evidence="2 3" id="KW-0472">Membrane</keyword>